<protein>
    <submittedName>
        <fullName evidence="3">Nucleotidyltransferase family protein</fullName>
    </submittedName>
</protein>
<sequence length="193" mass="20322">MTAIAILLLAAGASSRMQGRDKLLEDVDGLPLLSLMCRRAALTGLPVYITLPGLSHPRATATGDAIQVPVPDAAEGMAASIRRGTAALPEGTEAVMILPADMPEITAQDMLQLAAQFHGPDSPILRATAVDGTPGHPVLFPQRCFAALKSLGGDQGARSILTAETVRTVPLPGRHALTDLDTPEDWAAWRQHR</sequence>
<dbReference type="RefSeq" id="WP_222507114.1">
    <property type="nucleotide sequence ID" value="NZ_JAHVJA010000001.1"/>
</dbReference>
<dbReference type="InterPro" id="IPR025877">
    <property type="entry name" value="MobA-like_NTP_Trfase"/>
</dbReference>
<comment type="caution">
    <text evidence="3">The sequence shown here is derived from an EMBL/GenBank/DDBJ whole genome shotgun (WGS) entry which is preliminary data.</text>
</comment>
<dbReference type="CDD" id="cd04182">
    <property type="entry name" value="GT_2_like_f"/>
    <property type="match status" value="1"/>
</dbReference>
<dbReference type="PANTHER" id="PTHR43777">
    <property type="entry name" value="MOLYBDENUM COFACTOR CYTIDYLYLTRANSFERASE"/>
    <property type="match status" value="1"/>
</dbReference>
<dbReference type="Proteomes" id="UP000766629">
    <property type="component" value="Unassembled WGS sequence"/>
</dbReference>
<name>A0ABS7NAB8_9RHOB</name>
<evidence type="ECO:0000259" key="2">
    <source>
        <dbReference type="Pfam" id="PF12804"/>
    </source>
</evidence>
<evidence type="ECO:0000313" key="3">
    <source>
        <dbReference type="EMBL" id="MBY6138140.1"/>
    </source>
</evidence>
<keyword evidence="1" id="KW-0460">Magnesium</keyword>
<keyword evidence="4" id="KW-1185">Reference proteome</keyword>
<accession>A0ABS7NAB8</accession>
<organism evidence="3 4">
    <name type="scientific">Leisingera daeponensis</name>
    <dbReference type="NCBI Taxonomy" id="405746"/>
    <lineage>
        <taxon>Bacteria</taxon>
        <taxon>Pseudomonadati</taxon>
        <taxon>Pseudomonadota</taxon>
        <taxon>Alphaproteobacteria</taxon>
        <taxon>Rhodobacterales</taxon>
        <taxon>Roseobacteraceae</taxon>
        <taxon>Leisingera</taxon>
    </lineage>
</organism>
<feature type="domain" description="MobA-like NTP transferase" evidence="2">
    <location>
        <begin position="7"/>
        <end position="163"/>
    </location>
</feature>
<proteinExistence type="predicted"/>
<dbReference type="Gene3D" id="3.90.550.10">
    <property type="entry name" value="Spore Coat Polysaccharide Biosynthesis Protein SpsA, Chain A"/>
    <property type="match status" value="1"/>
</dbReference>
<reference evidence="3 4" key="1">
    <citation type="submission" date="2021-06" db="EMBL/GenBank/DDBJ databases">
        <title>50 bacteria genomes isolated from Dapeng, Shenzhen, China.</title>
        <authorList>
            <person name="Zheng W."/>
            <person name="Yu S."/>
            <person name="Huang Y."/>
        </authorList>
    </citation>
    <scope>NUCLEOTIDE SEQUENCE [LARGE SCALE GENOMIC DNA]</scope>
    <source>
        <strain evidence="3 4">DP1N14-2</strain>
    </source>
</reference>
<evidence type="ECO:0000256" key="1">
    <source>
        <dbReference type="ARBA" id="ARBA00022842"/>
    </source>
</evidence>
<dbReference type="SUPFAM" id="SSF53448">
    <property type="entry name" value="Nucleotide-diphospho-sugar transferases"/>
    <property type="match status" value="1"/>
</dbReference>
<dbReference type="PANTHER" id="PTHR43777:SF1">
    <property type="entry name" value="MOLYBDENUM COFACTOR CYTIDYLYLTRANSFERASE"/>
    <property type="match status" value="1"/>
</dbReference>
<dbReference type="EMBL" id="JAHVJA010000001">
    <property type="protein sequence ID" value="MBY6138140.1"/>
    <property type="molecule type" value="Genomic_DNA"/>
</dbReference>
<gene>
    <name evidence="3" type="ORF">KUV26_01710</name>
</gene>
<dbReference type="Pfam" id="PF12804">
    <property type="entry name" value="NTP_transf_3"/>
    <property type="match status" value="1"/>
</dbReference>
<evidence type="ECO:0000313" key="4">
    <source>
        <dbReference type="Proteomes" id="UP000766629"/>
    </source>
</evidence>
<dbReference type="InterPro" id="IPR029044">
    <property type="entry name" value="Nucleotide-diphossugar_trans"/>
</dbReference>